<proteinExistence type="predicted"/>
<keyword evidence="1" id="KW-0812">Transmembrane</keyword>
<organism evidence="2">
    <name type="scientific">uncultured Caudovirales phage</name>
    <dbReference type="NCBI Taxonomy" id="2100421"/>
    <lineage>
        <taxon>Viruses</taxon>
        <taxon>Duplodnaviria</taxon>
        <taxon>Heunggongvirae</taxon>
        <taxon>Uroviricota</taxon>
        <taxon>Caudoviricetes</taxon>
        <taxon>Peduoviridae</taxon>
        <taxon>Maltschvirus</taxon>
        <taxon>Maltschvirus maltsch</taxon>
    </lineage>
</organism>
<accession>A0A2H4JFB1</accession>
<name>A0A2H4JFB1_9CAUD</name>
<keyword evidence="1" id="KW-0472">Membrane</keyword>
<feature type="transmembrane region" description="Helical" evidence="1">
    <location>
        <begin position="12"/>
        <end position="31"/>
    </location>
</feature>
<gene>
    <name evidence="2" type="ORF">10S7_10</name>
</gene>
<dbReference type="EMBL" id="MF417952">
    <property type="protein sequence ID" value="ASN72387.1"/>
    <property type="molecule type" value="Genomic_DNA"/>
</dbReference>
<reference evidence="2" key="1">
    <citation type="submission" date="2017-06" db="EMBL/GenBank/DDBJ databases">
        <title>Novel phages from South African skin metaviromes.</title>
        <authorList>
            <person name="van Zyl L.J."/>
            <person name="Abrahams Y."/>
            <person name="Stander E.A."/>
            <person name="Kirby B.M."/>
            <person name="Clavaud C."/>
            <person name="Farcet C."/>
            <person name="Breton L."/>
            <person name="Trindade M.I."/>
        </authorList>
    </citation>
    <scope>NUCLEOTIDE SEQUENCE</scope>
</reference>
<evidence type="ECO:0000313" key="2">
    <source>
        <dbReference type="EMBL" id="ASN72387.1"/>
    </source>
</evidence>
<keyword evidence="1" id="KW-1133">Transmembrane helix</keyword>
<sequence>MEAIQSIAGEFAVTMALGVITLLAAYAMYGIRRVTEKVKLQTLQIKEEGQRNLLLNALEDVSELTEKVVGSIEQTTAKSLRELVADGKADRVELEALAKRAAAEITASLQPDMQRVIETNFGSFEKYLSACIESKVLELKSFE</sequence>
<evidence type="ECO:0000256" key="1">
    <source>
        <dbReference type="SAM" id="Phobius"/>
    </source>
</evidence>
<protein>
    <submittedName>
        <fullName evidence="2">Uncharacterized protein</fullName>
    </submittedName>
</protein>